<keyword evidence="3 6" id="KW-1015">Disulfide bond</keyword>
<sequence>RSLDNFRKMIGCHTGNSAFDYIDYGCWCGLGGNGSPLDETDECCYIHDKCYDDIIARSTCGYSFQVYFRDYKHSCTRCEPLSSYPSDDYYRECRVDLCKCDSEAAKCFKQARFNPDLEDYDNSKCKNTKA</sequence>
<feature type="active site" evidence="4">
    <location>
        <position position="47"/>
    </location>
</feature>
<feature type="disulfide bond" evidence="6">
    <location>
        <begin position="28"/>
        <end position="44"/>
    </location>
</feature>
<gene>
    <name evidence="9" type="ORF">NEMVEDRAFT_v1g106424</name>
</gene>
<dbReference type="Gene3D" id="1.20.90.10">
    <property type="entry name" value="Phospholipase A2 domain"/>
    <property type="match status" value="1"/>
</dbReference>
<evidence type="ECO:0000256" key="4">
    <source>
        <dbReference type="PIRSR" id="PIRSR601211-1"/>
    </source>
</evidence>
<keyword evidence="5" id="KW-0479">Metal-binding</keyword>
<dbReference type="InterPro" id="IPR033113">
    <property type="entry name" value="PLA2_histidine"/>
</dbReference>
<dbReference type="SMART" id="SM00085">
    <property type="entry name" value="PA2c"/>
    <property type="match status" value="1"/>
</dbReference>
<keyword evidence="2" id="KW-0964">Secreted</keyword>
<feature type="binding site" evidence="5">
    <location>
        <position position="48"/>
    </location>
    <ligand>
        <name>Ca(2+)</name>
        <dbReference type="ChEBI" id="CHEBI:29108"/>
    </ligand>
</feature>
<dbReference type="OMA" id="HASITCE"/>
<dbReference type="AlphaFoldDB" id="A7S6G1"/>
<dbReference type="GO" id="GO:0046471">
    <property type="term" value="P:phosphatidylglycerol metabolic process"/>
    <property type="evidence" value="ECO:0000318"/>
    <property type="project" value="GO_Central"/>
</dbReference>
<dbReference type="KEGG" id="nve:5512474"/>
<organism evidence="9 10">
    <name type="scientific">Nematostella vectensis</name>
    <name type="common">Starlet sea anemone</name>
    <dbReference type="NCBI Taxonomy" id="45351"/>
    <lineage>
        <taxon>Eukaryota</taxon>
        <taxon>Metazoa</taxon>
        <taxon>Cnidaria</taxon>
        <taxon>Anthozoa</taxon>
        <taxon>Hexacorallia</taxon>
        <taxon>Actiniaria</taxon>
        <taxon>Edwardsiidae</taxon>
        <taxon>Nematostella</taxon>
    </lineage>
</organism>
<evidence type="ECO:0000256" key="7">
    <source>
        <dbReference type="RuleBase" id="RU003654"/>
    </source>
</evidence>
<dbReference type="CDD" id="cd00125">
    <property type="entry name" value="PLA2c"/>
    <property type="match status" value="1"/>
</dbReference>
<protein>
    <recommendedName>
        <fullName evidence="8">Phospholipase A2-like central domain-containing protein</fullName>
    </recommendedName>
</protein>
<comment type="subcellular location">
    <subcellularLocation>
        <location evidence="1">Secreted</location>
    </subcellularLocation>
</comment>
<feature type="disulfide bond" evidence="6">
    <location>
        <begin position="50"/>
        <end position="100"/>
    </location>
</feature>
<dbReference type="GO" id="GO:0016042">
    <property type="term" value="P:lipid catabolic process"/>
    <property type="evidence" value="ECO:0007669"/>
    <property type="project" value="InterPro"/>
</dbReference>
<evidence type="ECO:0000313" key="10">
    <source>
        <dbReference type="Proteomes" id="UP000001593"/>
    </source>
</evidence>
<dbReference type="Proteomes" id="UP000001593">
    <property type="component" value="Unassembled WGS sequence"/>
</dbReference>
<dbReference type="PRINTS" id="PR00389">
    <property type="entry name" value="PHPHLIPASEA2"/>
</dbReference>
<dbReference type="GO" id="GO:0005576">
    <property type="term" value="C:extracellular region"/>
    <property type="evidence" value="ECO:0007669"/>
    <property type="project" value="UniProtKB-SubCell"/>
</dbReference>
<dbReference type="HOGENOM" id="CLU_090683_1_1_1"/>
<evidence type="ECO:0000256" key="5">
    <source>
        <dbReference type="PIRSR" id="PIRSR601211-2"/>
    </source>
</evidence>
<feature type="active site" evidence="4">
    <location>
        <position position="101"/>
    </location>
</feature>
<dbReference type="InterPro" id="IPR001211">
    <property type="entry name" value="PLA2"/>
</dbReference>
<evidence type="ECO:0000256" key="1">
    <source>
        <dbReference type="ARBA" id="ARBA00004613"/>
    </source>
</evidence>
<feature type="disulfide bond" evidence="6">
    <location>
        <begin position="60"/>
        <end position="93"/>
    </location>
</feature>
<dbReference type="STRING" id="45351.A7S6G1"/>
<dbReference type="PANTHER" id="PTHR11716">
    <property type="entry name" value="PHOSPHOLIPASE A2 FAMILY MEMBER"/>
    <property type="match status" value="1"/>
</dbReference>
<feature type="binding site" evidence="5">
    <location>
        <position position="29"/>
    </location>
    <ligand>
        <name>Ca(2+)</name>
        <dbReference type="ChEBI" id="CHEBI:29108"/>
    </ligand>
</feature>
<dbReference type="PhylomeDB" id="A7S6G1"/>
<feature type="disulfide bond" evidence="6">
    <location>
        <begin position="43"/>
        <end position="107"/>
    </location>
</feature>
<dbReference type="InterPro" id="IPR036444">
    <property type="entry name" value="PLipase_A2_dom_sf"/>
</dbReference>
<feature type="disulfide bond" evidence="6">
    <location>
        <begin position="78"/>
        <end position="98"/>
    </location>
</feature>
<evidence type="ECO:0000256" key="2">
    <source>
        <dbReference type="ARBA" id="ARBA00022525"/>
    </source>
</evidence>
<dbReference type="OrthoDB" id="5841574at2759"/>
<name>A7S6G1_NEMVE</name>
<dbReference type="GO" id="GO:0050482">
    <property type="term" value="P:arachidonate secretion"/>
    <property type="evidence" value="ECO:0007669"/>
    <property type="project" value="InterPro"/>
</dbReference>
<keyword evidence="5" id="KW-0106">Calcium</keyword>
<proteinExistence type="inferred from homology"/>
<dbReference type="GO" id="GO:0005509">
    <property type="term" value="F:calcium ion binding"/>
    <property type="evidence" value="ECO:0000318"/>
    <property type="project" value="GO_Central"/>
</dbReference>
<feature type="non-terminal residue" evidence="9">
    <location>
        <position position="130"/>
    </location>
</feature>
<reference evidence="9 10" key="1">
    <citation type="journal article" date="2007" name="Science">
        <title>Sea anemone genome reveals ancestral eumetazoan gene repertoire and genomic organization.</title>
        <authorList>
            <person name="Putnam N.H."/>
            <person name="Srivastava M."/>
            <person name="Hellsten U."/>
            <person name="Dirks B."/>
            <person name="Chapman J."/>
            <person name="Salamov A."/>
            <person name="Terry A."/>
            <person name="Shapiro H."/>
            <person name="Lindquist E."/>
            <person name="Kapitonov V.V."/>
            <person name="Jurka J."/>
            <person name="Genikhovich G."/>
            <person name="Grigoriev I.V."/>
            <person name="Lucas S.M."/>
            <person name="Steele R.E."/>
            <person name="Finnerty J.R."/>
            <person name="Technau U."/>
            <person name="Martindale M.Q."/>
            <person name="Rokhsar D.S."/>
        </authorList>
    </citation>
    <scope>NUCLEOTIDE SEQUENCE [LARGE SCALE GENOMIC DNA]</scope>
    <source>
        <strain evidence="10">CH2 X CH6</strain>
    </source>
</reference>
<evidence type="ECO:0000256" key="3">
    <source>
        <dbReference type="ARBA" id="ARBA00023157"/>
    </source>
</evidence>
<keyword evidence="10" id="KW-1185">Reference proteome</keyword>
<dbReference type="eggNOG" id="KOG4087">
    <property type="taxonomic scope" value="Eukaryota"/>
</dbReference>
<comment type="similarity">
    <text evidence="7">Belongs to the phospholipase A2 family.</text>
</comment>
<comment type="cofactor">
    <cofactor evidence="5">
        <name>Ca(2+)</name>
        <dbReference type="ChEBI" id="CHEBI:29108"/>
    </cofactor>
    <text evidence="5">Binds 1 Ca(2+) ion per subunit.</text>
</comment>
<accession>A7S6G1</accession>
<dbReference type="GO" id="GO:0046470">
    <property type="term" value="P:phosphatidylcholine metabolic process"/>
    <property type="evidence" value="ECO:0000318"/>
    <property type="project" value="GO_Central"/>
</dbReference>
<feature type="domain" description="Phospholipase A2-like central" evidence="8">
    <location>
        <begin position="2"/>
        <end position="126"/>
    </location>
</feature>
<evidence type="ECO:0000259" key="8">
    <source>
        <dbReference type="SMART" id="SM00085"/>
    </source>
</evidence>
<dbReference type="InParanoid" id="A7S6G1"/>
<dbReference type="PANTHER" id="PTHR11716:SF51">
    <property type="entry name" value="PHOSPHOLIPASE A2"/>
    <property type="match status" value="1"/>
</dbReference>
<dbReference type="SUPFAM" id="SSF48619">
    <property type="entry name" value="Phospholipase A2, PLA2"/>
    <property type="match status" value="1"/>
</dbReference>
<feature type="binding site" evidence="5">
    <location>
        <position position="31"/>
    </location>
    <ligand>
        <name>Ca(2+)</name>
        <dbReference type="ChEBI" id="CHEBI:29108"/>
    </ligand>
</feature>
<dbReference type="Pfam" id="PF00068">
    <property type="entry name" value="Phospholip_A2_1"/>
    <property type="match status" value="1"/>
</dbReference>
<evidence type="ECO:0000313" key="9">
    <source>
        <dbReference type="EMBL" id="EDO40742.1"/>
    </source>
</evidence>
<dbReference type="GO" id="GO:0047498">
    <property type="term" value="F:calcium-dependent phospholipase A2 activity"/>
    <property type="evidence" value="ECO:0000318"/>
    <property type="project" value="GO_Central"/>
</dbReference>
<dbReference type="GO" id="GO:0005543">
    <property type="term" value="F:phospholipid binding"/>
    <property type="evidence" value="ECO:0000318"/>
    <property type="project" value="GO_Central"/>
</dbReference>
<dbReference type="PROSITE" id="PS00118">
    <property type="entry name" value="PA2_HIS"/>
    <property type="match status" value="1"/>
</dbReference>
<dbReference type="EMBL" id="DS469587">
    <property type="protein sequence ID" value="EDO40742.1"/>
    <property type="molecule type" value="Genomic_DNA"/>
</dbReference>
<dbReference type="InterPro" id="IPR016090">
    <property type="entry name" value="PLA2-like_dom"/>
</dbReference>
<evidence type="ECO:0000256" key="6">
    <source>
        <dbReference type="PIRSR" id="PIRSR601211-3"/>
    </source>
</evidence>